<feature type="compositionally biased region" description="Basic and acidic residues" evidence="1">
    <location>
        <begin position="74"/>
        <end position="92"/>
    </location>
</feature>
<feature type="region of interest" description="Disordered" evidence="1">
    <location>
        <begin position="322"/>
        <end position="379"/>
    </location>
</feature>
<sequence>MGISTVITYSILPFCSILYHKSYHVYNRENVERVKRDELRAELEAEVKTQSTIAANSEARLTLLRNQKQQLKQESSRSKERRIEKALDDQLKGKKSNHKILPKDDDDDQEESIQQSTSSNKTTDNSSIIDPKNGHINFWSGLENQSTSKQFGQNAGLEKNEAYMNDIKKKDEKWEDMITMRLDKPAHELNPWYSQNDLINGEDKKLSDRKLKQKASKDEGFKQQNDPLTFIKKSLYPSSSTKYTNPRKRKERQASRSPSPVPKTLHKSRANESEEEEEAYMPALPPSKKPALSTTHSQSTTAPKILKVDISAERLRAEALLKRHRKNNSSSSFSEMCTPNRSGYSDVYNRHEIDVIKNQSRNRHHPYSSSSRNIKQYRD</sequence>
<dbReference type="PANTHER" id="PTHR22093">
    <property type="entry name" value="LEUKOCYTE RECEPTOR CLUSTER LRC MEMBER 1"/>
    <property type="match status" value="1"/>
</dbReference>
<dbReference type="Proteomes" id="UP000239156">
    <property type="component" value="Unassembled WGS sequence"/>
</dbReference>
<dbReference type="PANTHER" id="PTHR22093:SF0">
    <property type="entry name" value="LEUKOCYTE RECEPTOR CLUSTER MEMBER 1"/>
    <property type="match status" value="1"/>
</dbReference>
<reference evidence="2" key="1">
    <citation type="submission" date="2017-12" db="EMBL/GenBank/DDBJ databases">
        <title>Gene loss provides genomic basis for host adaptation in cereal stripe rust fungi.</title>
        <authorList>
            <person name="Xia C."/>
        </authorList>
    </citation>
    <scope>NUCLEOTIDE SEQUENCE [LARGE SCALE GENOMIC DNA]</scope>
    <source>
        <strain evidence="2">93-210</strain>
    </source>
</reference>
<name>A0A2S4UAF9_9BASI</name>
<proteinExistence type="predicted"/>
<gene>
    <name evidence="2" type="ORF">PSTT_16933</name>
</gene>
<evidence type="ECO:0008006" key="4">
    <source>
        <dbReference type="Google" id="ProtNLM"/>
    </source>
</evidence>
<feature type="region of interest" description="Disordered" evidence="1">
    <location>
        <begin position="209"/>
        <end position="305"/>
    </location>
</feature>
<feature type="compositionally biased region" description="Polar residues" evidence="1">
    <location>
        <begin position="367"/>
        <end position="379"/>
    </location>
</feature>
<protein>
    <recommendedName>
        <fullName evidence="4">CBF1-interacting co-repressor CIR N-terminal domain-containing protein</fullName>
    </recommendedName>
</protein>
<feature type="compositionally biased region" description="Basic and acidic residues" evidence="1">
    <location>
        <begin position="209"/>
        <end position="221"/>
    </location>
</feature>
<feature type="compositionally biased region" description="Polar residues" evidence="1">
    <location>
        <begin position="292"/>
        <end position="302"/>
    </location>
</feature>
<evidence type="ECO:0000256" key="1">
    <source>
        <dbReference type="SAM" id="MobiDB-lite"/>
    </source>
</evidence>
<accession>A0A2S4UAF9</accession>
<dbReference type="VEuPathDB" id="FungiDB:PSTT_16933"/>
<dbReference type="EMBL" id="PKSL01000433">
    <property type="protein sequence ID" value="POV94288.1"/>
    <property type="molecule type" value="Genomic_DNA"/>
</dbReference>
<keyword evidence="3" id="KW-1185">Reference proteome</keyword>
<evidence type="ECO:0000313" key="2">
    <source>
        <dbReference type="EMBL" id="POV94288.1"/>
    </source>
</evidence>
<feature type="compositionally biased region" description="Low complexity" evidence="1">
    <location>
        <begin position="116"/>
        <end position="127"/>
    </location>
</feature>
<dbReference type="InterPro" id="IPR039875">
    <property type="entry name" value="LENG1-like"/>
</dbReference>
<evidence type="ECO:0000313" key="3">
    <source>
        <dbReference type="Proteomes" id="UP000239156"/>
    </source>
</evidence>
<feature type="region of interest" description="Disordered" evidence="1">
    <location>
        <begin position="68"/>
        <end position="136"/>
    </location>
</feature>
<comment type="caution">
    <text evidence="2">The sequence shown here is derived from an EMBL/GenBank/DDBJ whole genome shotgun (WGS) entry which is preliminary data.</text>
</comment>
<organism evidence="2 3">
    <name type="scientific">Puccinia striiformis</name>
    <dbReference type="NCBI Taxonomy" id="27350"/>
    <lineage>
        <taxon>Eukaryota</taxon>
        <taxon>Fungi</taxon>
        <taxon>Dikarya</taxon>
        <taxon>Basidiomycota</taxon>
        <taxon>Pucciniomycotina</taxon>
        <taxon>Pucciniomycetes</taxon>
        <taxon>Pucciniales</taxon>
        <taxon>Pucciniaceae</taxon>
        <taxon>Puccinia</taxon>
    </lineage>
</organism>
<dbReference type="VEuPathDB" id="FungiDB:PSHT_14392"/>
<feature type="compositionally biased region" description="Polar residues" evidence="1">
    <location>
        <begin position="328"/>
        <end position="343"/>
    </location>
</feature>
<dbReference type="AlphaFoldDB" id="A0A2S4UAF9"/>